<evidence type="ECO:0000313" key="3">
    <source>
        <dbReference type="Proteomes" id="UP001162131"/>
    </source>
</evidence>
<keyword evidence="3" id="KW-1185">Reference proteome</keyword>
<proteinExistence type="predicted"/>
<dbReference type="Proteomes" id="UP001162131">
    <property type="component" value="Unassembled WGS sequence"/>
</dbReference>
<evidence type="ECO:0000313" key="2">
    <source>
        <dbReference type="EMBL" id="CAG9327055.1"/>
    </source>
</evidence>
<protein>
    <submittedName>
        <fullName evidence="2">Uncharacterized protein</fullName>
    </submittedName>
</protein>
<name>A0AAU9JLB6_9CILI</name>
<sequence>MKISPKVGSLSPLRLYRNQNPFFPPTNHDSIRSFPKILLRNSSNDIKLHRNFLTEKCKNVKDLKKSYILTPKGLESKDIYGGSRELSRYSKSSRLFHYSPLMSIRRPKLKERSMRFLINETDRKISEFLSEASSPVSKPETPIQKLKGSPKKLSERRFRKLRLKHIGVVDEGVQAFEDSPRDYFDEY</sequence>
<dbReference type="AlphaFoldDB" id="A0AAU9JLB6"/>
<reference evidence="2" key="1">
    <citation type="submission" date="2021-09" db="EMBL/GenBank/DDBJ databases">
        <authorList>
            <consortium name="AG Swart"/>
            <person name="Singh M."/>
            <person name="Singh A."/>
            <person name="Seah K."/>
            <person name="Emmerich C."/>
        </authorList>
    </citation>
    <scope>NUCLEOTIDE SEQUENCE</scope>
    <source>
        <strain evidence="2">ATCC30299</strain>
    </source>
</reference>
<accession>A0AAU9JLB6</accession>
<feature type="region of interest" description="Disordered" evidence="1">
    <location>
        <begin position="130"/>
        <end position="152"/>
    </location>
</feature>
<organism evidence="2 3">
    <name type="scientific">Blepharisma stoltei</name>
    <dbReference type="NCBI Taxonomy" id="1481888"/>
    <lineage>
        <taxon>Eukaryota</taxon>
        <taxon>Sar</taxon>
        <taxon>Alveolata</taxon>
        <taxon>Ciliophora</taxon>
        <taxon>Postciliodesmatophora</taxon>
        <taxon>Heterotrichea</taxon>
        <taxon>Heterotrichida</taxon>
        <taxon>Blepharismidae</taxon>
        <taxon>Blepharisma</taxon>
    </lineage>
</organism>
<evidence type="ECO:0000256" key="1">
    <source>
        <dbReference type="SAM" id="MobiDB-lite"/>
    </source>
</evidence>
<dbReference type="EMBL" id="CAJZBQ010000041">
    <property type="protein sequence ID" value="CAG9327055.1"/>
    <property type="molecule type" value="Genomic_DNA"/>
</dbReference>
<gene>
    <name evidence="2" type="ORF">BSTOLATCC_MIC42313</name>
</gene>
<comment type="caution">
    <text evidence="2">The sequence shown here is derived from an EMBL/GenBank/DDBJ whole genome shotgun (WGS) entry which is preliminary data.</text>
</comment>